<dbReference type="InterPro" id="IPR050190">
    <property type="entry name" value="UPF0213_domain"/>
</dbReference>
<dbReference type="PROSITE" id="PS50164">
    <property type="entry name" value="GIY_YIG"/>
    <property type="match status" value="1"/>
</dbReference>
<dbReference type="PANTHER" id="PTHR34477">
    <property type="entry name" value="UPF0213 PROTEIN YHBQ"/>
    <property type="match status" value="1"/>
</dbReference>
<dbReference type="InterPro" id="IPR035901">
    <property type="entry name" value="GIY-YIG_endonuc_sf"/>
</dbReference>
<organism evidence="3 4">
    <name type="scientific">Abyssobacteria bacterium (strain SURF_5)</name>
    <dbReference type="NCBI Taxonomy" id="2093360"/>
    <lineage>
        <taxon>Bacteria</taxon>
        <taxon>Pseudomonadati</taxon>
        <taxon>Candidatus Hydrogenedentota</taxon>
        <taxon>Candidatus Abyssobacteria</taxon>
    </lineage>
</organism>
<comment type="caution">
    <text evidence="3">The sequence shown here is derived from an EMBL/GenBank/DDBJ whole genome shotgun (WGS) entry which is preliminary data.</text>
</comment>
<evidence type="ECO:0000256" key="1">
    <source>
        <dbReference type="ARBA" id="ARBA00007435"/>
    </source>
</evidence>
<sequence>MKPSYVYILASGKNGTLYIGVTNELVKRVYQHKANLVEGFTKRYCVHDLVYYDQFEDIREAIEREEQIKRWKRRWKLQLIEESNPHWRDLYQDVIH</sequence>
<comment type="similarity">
    <text evidence="1">Belongs to the UPF0213 family.</text>
</comment>
<dbReference type="PANTHER" id="PTHR34477:SF5">
    <property type="entry name" value="BSL5627 PROTEIN"/>
    <property type="match status" value="1"/>
</dbReference>
<proteinExistence type="inferred from homology"/>
<evidence type="ECO:0000313" key="3">
    <source>
        <dbReference type="EMBL" id="RJP18673.1"/>
    </source>
</evidence>
<reference evidence="3 4" key="1">
    <citation type="journal article" date="2017" name="ISME J.">
        <title>Energy and carbon metabolisms in a deep terrestrial subsurface fluid microbial community.</title>
        <authorList>
            <person name="Momper L."/>
            <person name="Jungbluth S.P."/>
            <person name="Lee M.D."/>
            <person name="Amend J.P."/>
        </authorList>
    </citation>
    <scope>NUCLEOTIDE SEQUENCE [LARGE SCALE GENOMIC DNA]</scope>
    <source>
        <strain evidence="3">SURF_5</strain>
    </source>
</reference>
<dbReference type="SUPFAM" id="SSF82771">
    <property type="entry name" value="GIY-YIG endonuclease"/>
    <property type="match status" value="1"/>
</dbReference>
<dbReference type="Gene3D" id="3.40.1440.10">
    <property type="entry name" value="GIY-YIG endonuclease"/>
    <property type="match status" value="1"/>
</dbReference>
<accession>A0A3A4NBF1</accession>
<feature type="domain" description="GIY-YIG" evidence="2">
    <location>
        <begin position="2"/>
        <end position="78"/>
    </location>
</feature>
<dbReference type="SMART" id="SM00465">
    <property type="entry name" value="GIYc"/>
    <property type="match status" value="1"/>
</dbReference>
<evidence type="ECO:0000259" key="2">
    <source>
        <dbReference type="PROSITE" id="PS50164"/>
    </source>
</evidence>
<gene>
    <name evidence="3" type="ORF">C4520_13850</name>
</gene>
<dbReference type="Pfam" id="PF01541">
    <property type="entry name" value="GIY-YIG"/>
    <property type="match status" value="1"/>
</dbReference>
<dbReference type="CDD" id="cd10448">
    <property type="entry name" value="GIY-YIG_unchar_3"/>
    <property type="match status" value="1"/>
</dbReference>
<dbReference type="EMBL" id="QZKU01000098">
    <property type="protein sequence ID" value="RJP18673.1"/>
    <property type="molecule type" value="Genomic_DNA"/>
</dbReference>
<dbReference type="InterPro" id="IPR000305">
    <property type="entry name" value="GIY-YIG_endonuc"/>
</dbReference>
<dbReference type="Proteomes" id="UP000265882">
    <property type="component" value="Unassembled WGS sequence"/>
</dbReference>
<dbReference type="AlphaFoldDB" id="A0A3A4NBF1"/>
<name>A0A3A4NBF1_ABYX5</name>
<protein>
    <submittedName>
        <fullName evidence="3">GIY-YIG nuclease family protein</fullName>
    </submittedName>
</protein>
<evidence type="ECO:0000313" key="4">
    <source>
        <dbReference type="Proteomes" id="UP000265882"/>
    </source>
</evidence>